<organism evidence="1 2">
    <name type="scientific">Arthrobacter cupressi</name>
    <dbReference type="NCBI Taxonomy" id="1045773"/>
    <lineage>
        <taxon>Bacteria</taxon>
        <taxon>Bacillati</taxon>
        <taxon>Actinomycetota</taxon>
        <taxon>Actinomycetes</taxon>
        <taxon>Micrococcales</taxon>
        <taxon>Micrococcaceae</taxon>
        <taxon>Arthrobacter</taxon>
    </lineage>
</organism>
<name>A0A1G8QYT7_9MICC</name>
<dbReference type="PANTHER" id="PTHR30354:SF25">
    <property type="entry name" value="INNER MEMBRANE PERMEASE YGBN"/>
    <property type="match status" value="1"/>
</dbReference>
<dbReference type="InterPro" id="IPR003474">
    <property type="entry name" value="Glcn_transporter"/>
</dbReference>
<dbReference type="PANTHER" id="PTHR30354">
    <property type="entry name" value="GNT FAMILY GLUCONATE TRANSPORTER"/>
    <property type="match status" value="1"/>
</dbReference>
<dbReference type="NCBIfam" id="TIGR00791">
    <property type="entry name" value="gntP"/>
    <property type="match status" value="1"/>
</dbReference>
<dbReference type="EMBL" id="FNEI01000007">
    <property type="protein sequence ID" value="SDJ09485.1"/>
    <property type="molecule type" value="Genomic_DNA"/>
</dbReference>
<accession>A0A1G8QYT7</accession>
<dbReference type="STRING" id="1045773.SAMN05216555_10723"/>
<evidence type="ECO:0000313" key="2">
    <source>
        <dbReference type="Proteomes" id="UP000182130"/>
    </source>
</evidence>
<dbReference type="AlphaFoldDB" id="A0A1G8QYT7"/>
<sequence>MTEFLDWLRHDTAGLLLLAGAGIALLLFLIIKVKVEPFIALVATSVLVALVGGVTIEALVGTPVKSGDALIEKGFAGILGHITLIIGLGTVLGAILERSGGAEVLLGKLVKVFGEKGTPLAMGVTGFVLGIPVFFDIGIFVLAPLVYVAAVRGGRSLALYALPLLAGLSVTHAFLPPHPGPVAAAGLFHVELGWIILMGLACGIPAWFASGILWGTWIGKRVNVSVPEDRVIPEAEEAKGHEPSIGLVALAIGLPMVLILGATFGNVFLPEGTLRDVLVFFGNPAIALTVAVALSMWLLGIRRGMTAQDLSELSSASLKPVGMILLVVGAGAFFGAVLSATGVGKAVADTLSAAGLPIILAAYVIACGMRIAQGSATVAIVTTGGILAPELTSGDYSQPELALIAIAISSGSIIASHVNDGGFWIISKYFNMSVKDTLKTWTVLETVLSVVGFGMAVLLYQFV</sequence>
<dbReference type="RefSeq" id="WP_074588806.1">
    <property type="nucleotide sequence ID" value="NZ_FNEI01000007.1"/>
</dbReference>
<dbReference type="GO" id="GO:0005886">
    <property type="term" value="C:plasma membrane"/>
    <property type="evidence" value="ECO:0007669"/>
    <property type="project" value="TreeGrafter"/>
</dbReference>
<dbReference type="GO" id="GO:0015128">
    <property type="term" value="F:gluconate transmembrane transporter activity"/>
    <property type="evidence" value="ECO:0007669"/>
    <property type="project" value="InterPro"/>
</dbReference>
<reference evidence="2" key="1">
    <citation type="submission" date="2016-10" db="EMBL/GenBank/DDBJ databases">
        <authorList>
            <person name="Varghese N."/>
            <person name="Submissions S."/>
        </authorList>
    </citation>
    <scope>NUCLEOTIDE SEQUENCE [LARGE SCALE GENOMIC DNA]</scope>
    <source>
        <strain evidence="2">CGMCC 1.10783</strain>
    </source>
</reference>
<keyword evidence="2" id="KW-1185">Reference proteome</keyword>
<proteinExistence type="predicted"/>
<dbReference type="PIRSF" id="PIRSF002746">
    <property type="entry name" value="Gluconate_transporter"/>
    <property type="match status" value="1"/>
</dbReference>
<dbReference type="Pfam" id="PF02447">
    <property type="entry name" value="GntP_permease"/>
    <property type="match status" value="1"/>
</dbReference>
<gene>
    <name evidence="1" type="ORF">SAMN05216555_10723</name>
</gene>
<dbReference type="OrthoDB" id="4325159at2"/>
<dbReference type="Proteomes" id="UP000182130">
    <property type="component" value="Unassembled WGS sequence"/>
</dbReference>
<evidence type="ECO:0000313" key="1">
    <source>
        <dbReference type="EMBL" id="SDJ09485.1"/>
    </source>
</evidence>
<protein>
    <submittedName>
        <fullName evidence="1">Gluconate:H+ symporter, GntP family</fullName>
    </submittedName>
</protein>